<dbReference type="EMBL" id="JAWDJR010000022">
    <property type="protein sequence ID" value="KAK9954674.1"/>
    <property type="molecule type" value="Genomic_DNA"/>
</dbReference>
<dbReference type="AlphaFoldDB" id="A0AAW1Z349"/>
<dbReference type="Gene3D" id="2.60.40.10">
    <property type="entry name" value="Immunoglobulins"/>
    <property type="match status" value="1"/>
</dbReference>
<keyword evidence="4" id="KW-1185">Reference proteome</keyword>
<evidence type="ECO:0000313" key="3">
    <source>
        <dbReference type="EMBL" id="KAK9954674.1"/>
    </source>
</evidence>
<feature type="chain" id="PRO_5043788845" evidence="2">
    <location>
        <begin position="19"/>
        <end position="207"/>
    </location>
</feature>
<accession>A0AAW1Z349</accession>
<evidence type="ECO:0000256" key="1">
    <source>
        <dbReference type="SAM" id="Phobius"/>
    </source>
</evidence>
<protein>
    <submittedName>
        <fullName evidence="3">Uncharacterized protein</fullName>
    </submittedName>
</protein>
<gene>
    <name evidence="3" type="ORF">ABG768_016724</name>
</gene>
<evidence type="ECO:0000256" key="2">
    <source>
        <dbReference type="SAM" id="SignalP"/>
    </source>
</evidence>
<comment type="caution">
    <text evidence="3">The sequence shown here is derived from an EMBL/GenBank/DDBJ whole genome shotgun (WGS) entry which is preliminary data.</text>
</comment>
<feature type="transmembrane region" description="Helical" evidence="1">
    <location>
        <begin position="151"/>
        <end position="176"/>
    </location>
</feature>
<reference evidence="3 4" key="1">
    <citation type="submission" date="2024-05" db="EMBL/GenBank/DDBJ databases">
        <title>A high-quality chromosomal-level genome assembly of Topmouth culter (Culter alburnus).</title>
        <authorList>
            <person name="Zhao H."/>
        </authorList>
    </citation>
    <scope>NUCLEOTIDE SEQUENCE [LARGE SCALE GENOMIC DNA]</scope>
    <source>
        <strain evidence="3">CATC2023</strain>
        <tissue evidence="3">Muscle</tissue>
    </source>
</reference>
<keyword evidence="1" id="KW-0472">Membrane</keyword>
<organism evidence="3 4">
    <name type="scientific">Culter alburnus</name>
    <name type="common">Topmouth culter</name>
    <dbReference type="NCBI Taxonomy" id="194366"/>
    <lineage>
        <taxon>Eukaryota</taxon>
        <taxon>Metazoa</taxon>
        <taxon>Chordata</taxon>
        <taxon>Craniata</taxon>
        <taxon>Vertebrata</taxon>
        <taxon>Euteleostomi</taxon>
        <taxon>Actinopterygii</taxon>
        <taxon>Neopterygii</taxon>
        <taxon>Teleostei</taxon>
        <taxon>Ostariophysi</taxon>
        <taxon>Cypriniformes</taxon>
        <taxon>Xenocyprididae</taxon>
        <taxon>Xenocypridinae</taxon>
        <taxon>Culter</taxon>
    </lineage>
</organism>
<dbReference type="SUPFAM" id="SSF48726">
    <property type="entry name" value="Immunoglobulin"/>
    <property type="match status" value="1"/>
</dbReference>
<proteinExistence type="predicted"/>
<dbReference type="Proteomes" id="UP001479290">
    <property type="component" value="Unassembled WGS sequence"/>
</dbReference>
<feature type="signal peptide" evidence="2">
    <location>
        <begin position="1"/>
        <end position="18"/>
    </location>
</feature>
<dbReference type="InterPro" id="IPR036179">
    <property type="entry name" value="Ig-like_dom_sf"/>
</dbReference>
<evidence type="ECO:0000313" key="4">
    <source>
        <dbReference type="Proteomes" id="UP001479290"/>
    </source>
</evidence>
<keyword evidence="1" id="KW-1133">Transmembrane helix</keyword>
<keyword evidence="1" id="KW-0812">Transmembrane</keyword>
<name>A0AAW1Z349_CULAL</name>
<sequence length="207" mass="22483">MIVFVVMIGIVAVAVATAAGVDDGKDEIESLRVSEGGNLTISIHISNSDEDPQVLVSRLKGISQEAIAQLICHNRVCESEYWISGVSLSSDGENVTLVLMNVRYNQTGRYLVQKLSSAQLEHKIYIITVYQPRLSTISPELLTSVRNSKSFTAGVTSAAVGMVLLITAVVIGIVYWKNRKKTFYKVPQDDNTATNSLCGSLNVIDTC</sequence>
<keyword evidence="2" id="KW-0732">Signal</keyword>
<dbReference type="InterPro" id="IPR013783">
    <property type="entry name" value="Ig-like_fold"/>
</dbReference>